<dbReference type="Pfam" id="PF13443">
    <property type="entry name" value="HTH_26"/>
    <property type="match status" value="1"/>
</dbReference>
<evidence type="ECO:0000259" key="1">
    <source>
        <dbReference type="Pfam" id="PF13443"/>
    </source>
</evidence>
<sequence>MITYDPFWETLKRKGIRQIDLFRDYRFSTGQMSRLRSNLYISTHTVEVLCRILECDVEDIMKFVPDDKPKI</sequence>
<dbReference type="EMBL" id="ADLN01000041">
    <property type="protein sequence ID" value="EHI59935.1"/>
    <property type="molecule type" value="Genomic_DNA"/>
</dbReference>
<protein>
    <recommendedName>
        <fullName evidence="1">HTH cro/C1-type domain-containing protein</fullName>
    </recommendedName>
</protein>
<dbReference type="InterPro" id="IPR001387">
    <property type="entry name" value="Cro/C1-type_HTH"/>
</dbReference>
<accession>G5IF06</accession>
<evidence type="ECO:0000313" key="3">
    <source>
        <dbReference type="Proteomes" id="UP000005384"/>
    </source>
</evidence>
<dbReference type="Proteomes" id="UP000005384">
    <property type="component" value="Unassembled WGS sequence"/>
</dbReference>
<reference evidence="2 3" key="1">
    <citation type="submission" date="2011-08" db="EMBL/GenBank/DDBJ databases">
        <title>The Genome Sequence of Clostridium hathewayi WAL-18680.</title>
        <authorList>
            <consortium name="The Broad Institute Genome Sequencing Platform"/>
            <person name="Earl A."/>
            <person name="Ward D."/>
            <person name="Feldgarden M."/>
            <person name="Gevers D."/>
            <person name="Finegold S.M."/>
            <person name="Summanen P.H."/>
            <person name="Molitoris D.R."/>
            <person name="Song M."/>
            <person name="Daigneault M."/>
            <person name="Allen-Vercoe E."/>
            <person name="Young S.K."/>
            <person name="Zeng Q."/>
            <person name="Gargeya S."/>
            <person name="Fitzgerald M."/>
            <person name="Haas B."/>
            <person name="Abouelleil A."/>
            <person name="Alvarado L."/>
            <person name="Arachchi H.M."/>
            <person name="Berlin A."/>
            <person name="Brown A."/>
            <person name="Chapman S.B."/>
            <person name="Chen Z."/>
            <person name="Dunbar C."/>
            <person name="Freedman E."/>
            <person name="Gearin G."/>
            <person name="Gellesch M."/>
            <person name="Goldberg J."/>
            <person name="Griggs A."/>
            <person name="Gujja S."/>
            <person name="Heiman D."/>
            <person name="Howarth C."/>
            <person name="Larson L."/>
            <person name="Lui A."/>
            <person name="MacDonald P.J.P."/>
            <person name="Montmayeur A."/>
            <person name="Murphy C."/>
            <person name="Neiman D."/>
            <person name="Pearson M."/>
            <person name="Priest M."/>
            <person name="Roberts A."/>
            <person name="Saif S."/>
            <person name="Shea T."/>
            <person name="Shenoy N."/>
            <person name="Sisk P."/>
            <person name="Stolte C."/>
            <person name="Sykes S."/>
            <person name="Wortman J."/>
            <person name="Nusbaum C."/>
            <person name="Birren B."/>
        </authorList>
    </citation>
    <scope>NUCLEOTIDE SEQUENCE [LARGE SCALE GENOMIC DNA]</scope>
    <source>
        <strain evidence="2 3">WAL-18680</strain>
    </source>
</reference>
<feature type="domain" description="HTH cro/C1-type" evidence="1">
    <location>
        <begin position="8"/>
        <end position="66"/>
    </location>
</feature>
<proteinExistence type="predicted"/>
<dbReference type="AlphaFoldDB" id="G5IF06"/>
<dbReference type="SUPFAM" id="SSF47413">
    <property type="entry name" value="lambda repressor-like DNA-binding domains"/>
    <property type="match status" value="1"/>
</dbReference>
<name>G5IF06_9FIRM</name>
<dbReference type="GO" id="GO:0003677">
    <property type="term" value="F:DNA binding"/>
    <property type="evidence" value="ECO:0007669"/>
    <property type="project" value="InterPro"/>
</dbReference>
<comment type="caution">
    <text evidence="2">The sequence shown here is derived from an EMBL/GenBank/DDBJ whole genome shotgun (WGS) entry which is preliminary data.</text>
</comment>
<dbReference type="RefSeq" id="WP_006780063.1">
    <property type="nucleotide sequence ID" value="NZ_CP040506.1"/>
</dbReference>
<gene>
    <name evidence="2" type="ORF">HMPREF9473_02083</name>
</gene>
<dbReference type="PATRIC" id="fig|742737.3.peg.2106"/>
<dbReference type="InterPro" id="IPR010982">
    <property type="entry name" value="Lambda_DNA-bd_dom_sf"/>
</dbReference>
<dbReference type="OrthoDB" id="9807880at2"/>
<keyword evidence="3" id="KW-1185">Reference proteome</keyword>
<organism evidence="2 3">
    <name type="scientific">Hungatella hathewayi WAL-18680</name>
    <dbReference type="NCBI Taxonomy" id="742737"/>
    <lineage>
        <taxon>Bacteria</taxon>
        <taxon>Bacillati</taxon>
        <taxon>Bacillota</taxon>
        <taxon>Clostridia</taxon>
        <taxon>Lachnospirales</taxon>
        <taxon>Lachnospiraceae</taxon>
        <taxon>Hungatella</taxon>
    </lineage>
</organism>
<dbReference type="HOGENOM" id="CLU_066192_31_1_9"/>
<evidence type="ECO:0000313" key="2">
    <source>
        <dbReference type="EMBL" id="EHI59935.1"/>
    </source>
</evidence>